<sequence>MKNLIIKLLSLFFSICFLSCNPNKKIDRENEPTIYNIQSDDSEMNQAIENAKQTLDSFDFALNNNTRIFTFFGLKKRVIENGFVEHIWIGNIKKLDNENYIGIVDNLPEKIENIKLGDTVQINRKEISDWMYIKNSKLHGGFSIKLLRDRMTKEERENFDRESGMKIE</sequence>
<protein>
    <submittedName>
        <fullName evidence="2">Uncharacterized conserved protein YegJ, DUF2314 family</fullName>
    </submittedName>
</protein>
<dbReference type="EMBL" id="FQZH01000002">
    <property type="protein sequence ID" value="SHJ16656.1"/>
    <property type="molecule type" value="Genomic_DNA"/>
</dbReference>
<evidence type="ECO:0000259" key="1">
    <source>
        <dbReference type="Pfam" id="PF10077"/>
    </source>
</evidence>
<feature type="domain" description="DUF2314" evidence="1">
    <location>
        <begin position="41"/>
        <end position="165"/>
    </location>
</feature>
<reference evidence="3" key="1">
    <citation type="submission" date="2016-11" db="EMBL/GenBank/DDBJ databases">
        <authorList>
            <person name="Varghese N."/>
            <person name="Submissions S."/>
        </authorList>
    </citation>
    <scope>NUCLEOTIDE SEQUENCE [LARGE SCALE GENOMIC DNA]</scope>
    <source>
        <strain evidence="3">DSM 22807</strain>
    </source>
</reference>
<dbReference type="Proteomes" id="UP000184232">
    <property type="component" value="Unassembled WGS sequence"/>
</dbReference>
<dbReference type="Pfam" id="PF10077">
    <property type="entry name" value="DUF2314"/>
    <property type="match status" value="1"/>
</dbReference>
<dbReference type="OrthoDB" id="884440at2"/>
<proteinExistence type="predicted"/>
<dbReference type="AlphaFoldDB" id="A0A1M6H3I7"/>
<evidence type="ECO:0000313" key="2">
    <source>
        <dbReference type="EMBL" id="SHJ16656.1"/>
    </source>
</evidence>
<name>A0A1M6H3I7_9FLAO</name>
<evidence type="ECO:0000313" key="3">
    <source>
        <dbReference type="Proteomes" id="UP000184232"/>
    </source>
</evidence>
<accession>A0A1M6H3I7</accession>
<dbReference type="RefSeq" id="WP_072783465.1">
    <property type="nucleotide sequence ID" value="NZ_FQZH01000002.1"/>
</dbReference>
<dbReference type="STRING" id="683124.SAMN05444337_1417"/>
<keyword evidence="3" id="KW-1185">Reference proteome</keyword>
<gene>
    <name evidence="2" type="ORF">SAMN05444337_1417</name>
</gene>
<dbReference type="InterPro" id="IPR018756">
    <property type="entry name" value="DUF2314"/>
</dbReference>
<organism evidence="2 3">
    <name type="scientific">Flavobacterium haoranii</name>
    <dbReference type="NCBI Taxonomy" id="683124"/>
    <lineage>
        <taxon>Bacteria</taxon>
        <taxon>Pseudomonadati</taxon>
        <taxon>Bacteroidota</taxon>
        <taxon>Flavobacteriia</taxon>
        <taxon>Flavobacteriales</taxon>
        <taxon>Flavobacteriaceae</taxon>
        <taxon>Flavobacterium</taxon>
    </lineage>
</organism>